<reference evidence="3 4" key="1">
    <citation type="submission" date="2017-03" db="EMBL/GenBank/DDBJ databases">
        <title>Genome Survey of Euroglyphus maynei.</title>
        <authorList>
            <person name="Arlian L.G."/>
            <person name="Morgan M.S."/>
            <person name="Rider S.D."/>
        </authorList>
    </citation>
    <scope>NUCLEOTIDE SEQUENCE [LARGE SCALE GENOMIC DNA]</scope>
    <source>
        <strain evidence="3">Arlian Lab</strain>
        <tissue evidence="3">Whole body</tissue>
    </source>
</reference>
<proteinExistence type="predicted"/>
<dbReference type="SUPFAM" id="SSF50923">
    <property type="entry name" value="Hemopexin-like domain"/>
    <property type="match status" value="1"/>
</dbReference>
<evidence type="ECO:0000256" key="2">
    <source>
        <dbReference type="SAM" id="SignalP"/>
    </source>
</evidence>
<evidence type="ECO:0000313" key="4">
    <source>
        <dbReference type="Proteomes" id="UP000194236"/>
    </source>
</evidence>
<dbReference type="InterPro" id="IPR036375">
    <property type="entry name" value="Hemopexin-like_dom_sf"/>
</dbReference>
<keyword evidence="2" id="KW-0732">Signal</keyword>
<keyword evidence="4" id="KW-1185">Reference proteome</keyword>
<feature type="signal peptide" evidence="2">
    <location>
        <begin position="1"/>
        <end position="23"/>
    </location>
</feature>
<feature type="non-terminal residue" evidence="3">
    <location>
        <position position="325"/>
    </location>
</feature>
<dbReference type="Proteomes" id="UP000194236">
    <property type="component" value="Unassembled WGS sequence"/>
</dbReference>
<evidence type="ECO:0000313" key="3">
    <source>
        <dbReference type="EMBL" id="OTF69712.1"/>
    </source>
</evidence>
<feature type="region of interest" description="Disordered" evidence="1">
    <location>
        <begin position="305"/>
        <end position="325"/>
    </location>
</feature>
<dbReference type="Gene3D" id="2.110.10.10">
    <property type="entry name" value="Hemopexin-like domain"/>
    <property type="match status" value="1"/>
</dbReference>
<dbReference type="OrthoDB" id="6505773at2759"/>
<dbReference type="EMBL" id="MUJZ01069171">
    <property type="protein sequence ID" value="OTF69712.1"/>
    <property type="molecule type" value="Genomic_DNA"/>
</dbReference>
<sequence length="325" mass="38509">MAIIFHSYLIVFIIILWIENGQSYPQTSPSRFNDDNSMIMDFRYNNARIDGIVNLLNGSLLIISNGYYWLLDYYNPLPLPYNVIGRIEQLYDGFDTMDAIWLDPYNDISPQIYLISNSPEYGIRVVCKEFDDEPFNDVSSFCHLPVDNRWLSALKDIDPNRPIDAATWRNRTKNQDGGFWVFFQGKKMITIDPYEMKLRFTYDIQKWMSINDSLTAAFYDYHKSVYHLFLDNNRYYTWTVNVSYMNSLPMSWDRAFLHGKLSQLMMINRDFFGFSDKDIRPYSQPNFRKNSIDIHTNHLVPDDDDDVRHRRLSTTTTTTENSRHL</sequence>
<comment type="caution">
    <text evidence="3">The sequence shown here is derived from an EMBL/GenBank/DDBJ whole genome shotgun (WGS) entry which is preliminary data.</text>
</comment>
<evidence type="ECO:0000256" key="1">
    <source>
        <dbReference type="SAM" id="MobiDB-lite"/>
    </source>
</evidence>
<feature type="chain" id="PRO_5013096309" evidence="2">
    <location>
        <begin position="24"/>
        <end position="325"/>
    </location>
</feature>
<accession>A0A1Y3AMN8</accession>
<protein>
    <submittedName>
        <fullName evidence="3">Uncharacterized protein</fullName>
    </submittedName>
</protein>
<gene>
    <name evidence="3" type="ORF">BLA29_002921</name>
</gene>
<dbReference type="AlphaFoldDB" id="A0A1Y3AMN8"/>
<name>A0A1Y3AMN8_EURMA</name>
<organism evidence="3 4">
    <name type="scientific">Euroglyphus maynei</name>
    <name type="common">Mayne's house dust mite</name>
    <dbReference type="NCBI Taxonomy" id="6958"/>
    <lineage>
        <taxon>Eukaryota</taxon>
        <taxon>Metazoa</taxon>
        <taxon>Ecdysozoa</taxon>
        <taxon>Arthropoda</taxon>
        <taxon>Chelicerata</taxon>
        <taxon>Arachnida</taxon>
        <taxon>Acari</taxon>
        <taxon>Acariformes</taxon>
        <taxon>Sarcoptiformes</taxon>
        <taxon>Astigmata</taxon>
        <taxon>Psoroptidia</taxon>
        <taxon>Analgoidea</taxon>
        <taxon>Pyroglyphidae</taxon>
        <taxon>Pyroglyphinae</taxon>
        <taxon>Euroglyphus</taxon>
    </lineage>
</organism>